<name>A0A067C6Y5_SAPPC</name>
<organism evidence="3 4">
    <name type="scientific">Saprolegnia parasitica (strain CBS 223.65)</name>
    <dbReference type="NCBI Taxonomy" id="695850"/>
    <lineage>
        <taxon>Eukaryota</taxon>
        <taxon>Sar</taxon>
        <taxon>Stramenopiles</taxon>
        <taxon>Oomycota</taxon>
        <taxon>Saprolegniomycetes</taxon>
        <taxon>Saprolegniales</taxon>
        <taxon>Saprolegniaceae</taxon>
        <taxon>Saprolegnia</taxon>
    </lineage>
</organism>
<evidence type="ECO:0000259" key="2">
    <source>
        <dbReference type="PROSITE" id="PS51184"/>
    </source>
</evidence>
<dbReference type="Proteomes" id="UP000030745">
    <property type="component" value="Unassembled WGS sequence"/>
</dbReference>
<feature type="region of interest" description="Disordered" evidence="1">
    <location>
        <begin position="343"/>
        <end position="376"/>
    </location>
</feature>
<gene>
    <name evidence="3" type="ORF">SPRG_12547</name>
</gene>
<dbReference type="STRING" id="695850.A0A067C6Y5"/>
<dbReference type="Pfam" id="PF13621">
    <property type="entry name" value="Cupin_8"/>
    <property type="match status" value="1"/>
</dbReference>
<feature type="domain" description="JmjC" evidence="2">
    <location>
        <begin position="120"/>
        <end position="285"/>
    </location>
</feature>
<dbReference type="PANTHER" id="PTHR12461">
    <property type="entry name" value="HYPOXIA-INDUCIBLE FACTOR 1 ALPHA INHIBITOR-RELATED"/>
    <property type="match status" value="1"/>
</dbReference>
<evidence type="ECO:0000313" key="3">
    <source>
        <dbReference type="EMBL" id="KDO22567.1"/>
    </source>
</evidence>
<proteinExistence type="predicted"/>
<dbReference type="PANTHER" id="PTHR12461:SF105">
    <property type="entry name" value="HYPOXIA-INDUCIBLE FACTOR 1-ALPHA INHIBITOR"/>
    <property type="match status" value="1"/>
</dbReference>
<reference evidence="3 4" key="1">
    <citation type="journal article" date="2013" name="PLoS Genet.">
        <title>Distinctive expansion of potential virulence genes in the genome of the oomycete fish pathogen Saprolegnia parasitica.</title>
        <authorList>
            <person name="Jiang R.H."/>
            <person name="de Bruijn I."/>
            <person name="Haas B.J."/>
            <person name="Belmonte R."/>
            <person name="Lobach L."/>
            <person name="Christie J."/>
            <person name="van den Ackerveken G."/>
            <person name="Bottin A."/>
            <person name="Bulone V."/>
            <person name="Diaz-Moreno S.M."/>
            <person name="Dumas B."/>
            <person name="Fan L."/>
            <person name="Gaulin E."/>
            <person name="Govers F."/>
            <person name="Grenville-Briggs L.J."/>
            <person name="Horner N.R."/>
            <person name="Levin J.Z."/>
            <person name="Mammella M."/>
            <person name="Meijer H.J."/>
            <person name="Morris P."/>
            <person name="Nusbaum C."/>
            <person name="Oome S."/>
            <person name="Phillips A.J."/>
            <person name="van Rooyen D."/>
            <person name="Rzeszutek E."/>
            <person name="Saraiva M."/>
            <person name="Secombes C.J."/>
            <person name="Seidl M.F."/>
            <person name="Snel B."/>
            <person name="Stassen J.H."/>
            <person name="Sykes S."/>
            <person name="Tripathy S."/>
            <person name="van den Berg H."/>
            <person name="Vega-Arreguin J.C."/>
            <person name="Wawra S."/>
            <person name="Young S.K."/>
            <person name="Zeng Q."/>
            <person name="Dieguez-Uribeondo J."/>
            <person name="Russ C."/>
            <person name="Tyler B.M."/>
            <person name="van West P."/>
        </authorList>
    </citation>
    <scope>NUCLEOTIDE SEQUENCE [LARGE SCALE GENOMIC DNA]</scope>
    <source>
        <strain evidence="3 4">CBS 223.65</strain>
    </source>
</reference>
<dbReference type="SUPFAM" id="SSF51197">
    <property type="entry name" value="Clavaminate synthase-like"/>
    <property type="match status" value="1"/>
</dbReference>
<dbReference type="InterPro" id="IPR041667">
    <property type="entry name" value="Cupin_8"/>
</dbReference>
<dbReference type="KEGG" id="spar:SPRG_12547"/>
<evidence type="ECO:0000256" key="1">
    <source>
        <dbReference type="SAM" id="MobiDB-lite"/>
    </source>
</evidence>
<dbReference type="GeneID" id="24134495"/>
<dbReference type="PROSITE" id="PS51184">
    <property type="entry name" value="JMJC"/>
    <property type="match status" value="1"/>
</dbReference>
<sequence length="576" mass="63916">MKRKAATKGAKATKRHAKDAIASDVLTLVADAATDTYPMLDADAILAKLVHPMTTDAFMTTHFRQKALAVHTSPARFDQLVVSGLCNLDVKALLEKIEAVKDGTVKQALVLHRAGHSLYMRSSEALSALLIPALAKELGMGFTTTSLFGELNGEIEIVCGKAGHTTDWRFDLMENFTVQLAGSQTWKLQKGTVPHPVLHYKTQDAVEQELKVHWMTDPTFADAPPLDGGDDYVSVTLRPGSMLYVPSGMWHRVECADDEDSISMNLSMFSTPYADAVRQLLLQTAAGRAGVNYESIEDAHAQLATVLETLRTQLQSIKPADICPRRLLVHGRDGQLAVTDEVDHDHEHEHEHGSCQDHDHDHDHADDNESDDDSASTVLDACDAQLVKDPSVTIAGSARFRLNPLANFLAFRDVPSIRARMDHDVDRLYVLNVGESQVDALRTLRSKATSAQFTLRDIARTPTRDVEGLVRFLAHVGFLTRLDADEVGVEPLHGMANAKEKGFKQGRCRVCKARGSAQTGGRKHQTYSYCPKCTEDNQGKIFYLCKDVHFSDQPIDRRQYSCHDLWHYVWKFQVPT</sequence>
<dbReference type="OrthoDB" id="47172at2759"/>
<dbReference type="VEuPathDB" id="FungiDB:SPRG_12547"/>
<dbReference type="Gene3D" id="2.60.120.650">
    <property type="entry name" value="Cupin"/>
    <property type="match status" value="1"/>
</dbReference>
<accession>A0A067C6Y5</accession>
<keyword evidence="4" id="KW-1185">Reference proteome</keyword>
<dbReference type="AlphaFoldDB" id="A0A067C6Y5"/>
<dbReference type="EMBL" id="KK583266">
    <property type="protein sequence ID" value="KDO22567.1"/>
    <property type="molecule type" value="Genomic_DNA"/>
</dbReference>
<feature type="compositionally biased region" description="Basic and acidic residues" evidence="1">
    <location>
        <begin position="343"/>
        <end position="367"/>
    </location>
</feature>
<protein>
    <recommendedName>
        <fullName evidence="2">JmjC domain-containing protein</fullName>
    </recommendedName>
</protein>
<dbReference type="RefSeq" id="XP_012206683.1">
    <property type="nucleotide sequence ID" value="XM_012351293.1"/>
</dbReference>
<dbReference type="InterPro" id="IPR003347">
    <property type="entry name" value="JmjC_dom"/>
</dbReference>
<evidence type="ECO:0000313" key="4">
    <source>
        <dbReference type="Proteomes" id="UP000030745"/>
    </source>
</evidence>